<evidence type="ECO:0000313" key="3">
    <source>
        <dbReference type="Proteomes" id="UP000838412"/>
    </source>
</evidence>
<gene>
    <name evidence="2" type="primary">Hypp3560</name>
    <name evidence="2" type="ORF">BLAG_LOCUS20300</name>
</gene>
<accession>A0A8K0A0L2</accession>
<proteinExistence type="predicted"/>
<feature type="compositionally biased region" description="Basic and acidic residues" evidence="1">
    <location>
        <begin position="301"/>
        <end position="322"/>
    </location>
</feature>
<name>A0A8K0A0L2_BRALA</name>
<dbReference type="AlphaFoldDB" id="A0A8K0A0L2"/>
<feature type="compositionally biased region" description="Basic residues" evidence="1">
    <location>
        <begin position="365"/>
        <end position="388"/>
    </location>
</feature>
<feature type="region of interest" description="Disordered" evidence="1">
    <location>
        <begin position="222"/>
        <end position="347"/>
    </location>
</feature>
<evidence type="ECO:0000313" key="2">
    <source>
        <dbReference type="EMBL" id="CAH1266752.1"/>
    </source>
</evidence>
<sequence length="388" mass="42477">MANSSRILCFESVTCGPPPDWPPSTSVSSTPAQEGLETVPPTTAVSTERDEKVDVPDAKLNTAVVEVAILLGALLIAFSCAVIKVCLGRRGDMTPAARPVADIDHSKHDYEECSSASSAEPKDEEDYYYEDCSYDTNHDTVRRAEPTASVLANVTLTESRHFVDDSSQPRAPNAAACAIVHNVPSLRCQDDTPASSIKRAADAMGSLDSLCHDIDNDLQEDVPEEDSQNHVYDNDKDLQGGITEHDEDAHNHVYDTSTYDSDHHSAINPTGRLGSSESPRDKESEVLDHDATCQGGPPDCSLKEEPANHERNPTMQEAKEFANESGGRMDGSSDHQRVEDPPPIPPRRAVVMTADESIANEFVGKKRLHLRRHEGQRHVRSCRHQQQP</sequence>
<feature type="region of interest" description="Disordered" evidence="1">
    <location>
        <begin position="364"/>
        <end position="388"/>
    </location>
</feature>
<dbReference type="EMBL" id="OV696691">
    <property type="protein sequence ID" value="CAH1266752.1"/>
    <property type="molecule type" value="Genomic_DNA"/>
</dbReference>
<reference evidence="2" key="1">
    <citation type="submission" date="2022-01" db="EMBL/GenBank/DDBJ databases">
        <authorList>
            <person name="Braso-Vives M."/>
        </authorList>
    </citation>
    <scope>NUCLEOTIDE SEQUENCE</scope>
</reference>
<organism evidence="2 3">
    <name type="scientific">Branchiostoma lanceolatum</name>
    <name type="common">Common lancelet</name>
    <name type="synonym">Amphioxus lanceolatum</name>
    <dbReference type="NCBI Taxonomy" id="7740"/>
    <lineage>
        <taxon>Eukaryota</taxon>
        <taxon>Metazoa</taxon>
        <taxon>Chordata</taxon>
        <taxon>Cephalochordata</taxon>
        <taxon>Leptocardii</taxon>
        <taxon>Amphioxiformes</taxon>
        <taxon>Branchiostomatidae</taxon>
        <taxon>Branchiostoma</taxon>
    </lineage>
</organism>
<protein>
    <submittedName>
        <fullName evidence="2">Hypp3560 protein</fullName>
    </submittedName>
</protein>
<keyword evidence="3" id="KW-1185">Reference proteome</keyword>
<feature type="compositionally biased region" description="Basic and acidic residues" evidence="1">
    <location>
        <begin position="278"/>
        <end position="291"/>
    </location>
</feature>
<feature type="region of interest" description="Disordered" evidence="1">
    <location>
        <begin position="18"/>
        <end position="50"/>
    </location>
</feature>
<dbReference type="OrthoDB" id="4691307at2759"/>
<dbReference type="Proteomes" id="UP000838412">
    <property type="component" value="Chromosome 6"/>
</dbReference>
<feature type="compositionally biased region" description="Basic and acidic residues" evidence="1">
    <location>
        <begin position="331"/>
        <end position="340"/>
    </location>
</feature>
<feature type="compositionally biased region" description="Polar residues" evidence="1">
    <location>
        <begin position="23"/>
        <end position="32"/>
    </location>
</feature>
<evidence type="ECO:0000256" key="1">
    <source>
        <dbReference type="SAM" id="MobiDB-lite"/>
    </source>
</evidence>
<feature type="compositionally biased region" description="Basic and acidic residues" evidence="1">
    <location>
        <begin position="232"/>
        <end position="253"/>
    </location>
</feature>